<evidence type="ECO:0000256" key="1">
    <source>
        <dbReference type="ARBA" id="ARBA00022649"/>
    </source>
</evidence>
<evidence type="ECO:0000313" key="3">
    <source>
        <dbReference type="EMBL" id="AIB37892.1"/>
    </source>
</evidence>
<dbReference type="AlphaFoldDB" id="A0A1N7U760"/>
<proteinExistence type="predicted"/>
<dbReference type="InterPro" id="IPR009956">
    <property type="entry name" value="Post-segregation_anti-tox_CcdA"/>
</dbReference>
<accession>A0A1N7U760</accession>
<dbReference type="Proteomes" id="UP000027308">
    <property type="component" value="Chromosome"/>
</dbReference>
<feature type="domain" description="Antitoxin Xre/MbcA/ParS-like toxin-binding" evidence="2">
    <location>
        <begin position="76"/>
        <end position="121"/>
    </location>
</feature>
<evidence type="ECO:0000259" key="2">
    <source>
        <dbReference type="Pfam" id="PF09722"/>
    </source>
</evidence>
<dbReference type="OrthoDB" id="7219749at2"/>
<gene>
    <name evidence="3" type="ORF">PS417_20380</name>
</gene>
<protein>
    <recommendedName>
        <fullName evidence="2">Antitoxin Xre/MbcA/ParS-like toxin-binding domain-containing protein</fullName>
    </recommendedName>
</protein>
<dbReference type="RefSeq" id="WP_038453525.1">
    <property type="nucleotide sequence ID" value="NZ_CP007637.1"/>
</dbReference>
<organism evidence="3 4">
    <name type="scientific">Pseudomonas simiae</name>
    <dbReference type="NCBI Taxonomy" id="321846"/>
    <lineage>
        <taxon>Bacteria</taxon>
        <taxon>Pseudomonadati</taxon>
        <taxon>Pseudomonadota</taxon>
        <taxon>Gammaproteobacteria</taxon>
        <taxon>Pseudomonadales</taxon>
        <taxon>Pseudomonadaceae</taxon>
        <taxon>Pseudomonas</taxon>
    </lineage>
</organism>
<dbReference type="Pfam" id="PF09722">
    <property type="entry name" value="Xre_MbcA_ParS_C"/>
    <property type="match status" value="1"/>
</dbReference>
<dbReference type="InterPro" id="IPR024467">
    <property type="entry name" value="Xre/MbcA/ParS-like_toxin-bd"/>
</dbReference>
<sequence length="124" mass="13275">MPADHDPTAPNESVSLSINADLLEKAAKLDVNLSAMLEQALLDVIAQRQCEPGPEGTWEAKPSSSVDAIDPVILAAAIQLFGNEPRAVEWLSTPTRALGVKRPVDADVEQVLELIARLEHGLCT</sequence>
<dbReference type="Pfam" id="PF07362">
    <property type="entry name" value="CcdA"/>
    <property type="match status" value="1"/>
</dbReference>
<dbReference type="EMBL" id="CP007637">
    <property type="protein sequence ID" value="AIB37892.1"/>
    <property type="molecule type" value="Genomic_DNA"/>
</dbReference>
<evidence type="ECO:0000313" key="4">
    <source>
        <dbReference type="Proteomes" id="UP000027308"/>
    </source>
</evidence>
<reference evidence="3 4" key="1">
    <citation type="submission" date="2014-05" db="EMBL/GenBank/DDBJ databases">
        <title>Pseudomonas simiae WCS417.</title>
        <authorList>
            <person name="Berendsen R.L."/>
        </authorList>
    </citation>
    <scope>NUCLEOTIDE SEQUENCE [LARGE SCALE GENOMIC DNA]</scope>
    <source>
        <strain evidence="3 4">WCS417</strain>
    </source>
</reference>
<name>A0A1N7U760_9PSED</name>
<keyword evidence="1" id="KW-1277">Toxin-antitoxin system</keyword>